<dbReference type="SUPFAM" id="SSF74788">
    <property type="entry name" value="Cullin repeat-like"/>
    <property type="match status" value="1"/>
</dbReference>
<dbReference type="AlphaFoldDB" id="A0A0D3IUR1"/>
<dbReference type="eggNOG" id="KOG2166">
    <property type="taxonomic scope" value="Eukaryota"/>
</dbReference>
<keyword evidence="2" id="KW-1017">Isopeptide bond</keyword>
<dbReference type="InterPro" id="IPR045093">
    <property type="entry name" value="Cullin"/>
</dbReference>
<dbReference type="SMART" id="SM00182">
    <property type="entry name" value="CULLIN"/>
    <property type="match status" value="1"/>
</dbReference>
<organism evidence="7 8">
    <name type="scientific">Emiliania huxleyi (strain CCMP1516)</name>
    <dbReference type="NCBI Taxonomy" id="280463"/>
    <lineage>
        <taxon>Eukaryota</taxon>
        <taxon>Haptista</taxon>
        <taxon>Haptophyta</taxon>
        <taxon>Prymnesiophyceae</taxon>
        <taxon>Isochrysidales</taxon>
        <taxon>Noelaerhabdaceae</taxon>
        <taxon>Emiliania</taxon>
    </lineage>
</organism>
<evidence type="ECO:0000256" key="4">
    <source>
        <dbReference type="PROSITE-ProRule" id="PRU00330"/>
    </source>
</evidence>
<dbReference type="EnsemblProtists" id="EOD14996">
    <property type="protein sequence ID" value="EOD14996"/>
    <property type="gene ID" value="EMIHUDRAFT_445703"/>
</dbReference>
<reference evidence="7" key="2">
    <citation type="submission" date="2024-10" db="UniProtKB">
        <authorList>
            <consortium name="EnsemblProtists"/>
        </authorList>
    </citation>
    <scope>IDENTIFICATION</scope>
</reference>
<accession>A0A0D3IUR1</accession>
<dbReference type="GeneID" id="17273688"/>
<dbReference type="KEGG" id="ehx:EMIHUDRAFT_443003"/>
<feature type="domain" description="Cullin family profile" evidence="6">
    <location>
        <begin position="418"/>
        <end position="650"/>
    </location>
</feature>
<dbReference type="GO" id="GO:0006511">
    <property type="term" value="P:ubiquitin-dependent protein catabolic process"/>
    <property type="evidence" value="ECO:0007669"/>
    <property type="project" value="InterPro"/>
</dbReference>
<dbReference type="EnsemblProtists" id="EOD28143">
    <property type="protein sequence ID" value="EOD28143"/>
    <property type="gene ID" value="EMIHUDRAFT_443003"/>
</dbReference>
<evidence type="ECO:0000313" key="7">
    <source>
        <dbReference type="EnsemblProtists" id="EOD14996"/>
    </source>
</evidence>
<protein>
    <recommendedName>
        <fullName evidence="6">Cullin family profile domain-containing protein</fullName>
    </recommendedName>
</protein>
<dbReference type="GeneID" id="17261143"/>
<keyword evidence="3" id="KW-0832">Ubl conjugation</keyword>
<dbReference type="InterPro" id="IPR036390">
    <property type="entry name" value="WH_DNA-bd_sf"/>
</dbReference>
<dbReference type="PROSITE" id="PS50069">
    <property type="entry name" value="CULLIN_2"/>
    <property type="match status" value="1"/>
</dbReference>
<dbReference type="InterPro" id="IPR036317">
    <property type="entry name" value="Cullin_homology_sf"/>
</dbReference>
<dbReference type="SMART" id="SM00884">
    <property type="entry name" value="Cullin_Nedd8"/>
    <property type="match status" value="1"/>
</dbReference>
<evidence type="ECO:0000256" key="5">
    <source>
        <dbReference type="RuleBase" id="RU003829"/>
    </source>
</evidence>
<dbReference type="InterPro" id="IPR016158">
    <property type="entry name" value="Cullin_homology"/>
</dbReference>
<comment type="similarity">
    <text evidence="1 4 5">Belongs to the cullin family.</text>
</comment>
<dbReference type="RefSeq" id="XP_005780572.1">
    <property type="nucleotide sequence ID" value="XM_005780515.1"/>
</dbReference>
<dbReference type="Gene3D" id="3.30.230.130">
    <property type="entry name" value="Cullin, Chain C, Domain 2"/>
    <property type="match status" value="1"/>
</dbReference>
<proteinExistence type="inferred from homology"/>
<dbReference type="FunFam" id="1.20.1310.10:FF:000002">
    <property type="entry name" value="cullin-3 isoform X1"/>
    <property type="match status" value="1"/>
</dbReference>
<evidence type="ECO:0000313" key="8">
    <source>
        <dbReference type="Proteomes" id="UP000013827"/>
    </source>
</evidence>
<evidence type="ECO:0000256" key="3">
    <source>
        <dbReference type="ARBA" id="ARBA00022843"/>
    </source>
</evidence>
<evidence type="ECO:0000256" key="1">
    <source>
        <dbReference type="ARBA" id="ARBA00006019"/>
    </source>
</evidence>
<dbReference type="FunFam" id="1.20.1310.10:FF:000001">
    <property type="entry name" value="Cullin 3"/>
    <property type="match status" value="1"/>
</dbReference>
<dbReference type="STRING" id="2903.R1DW98"/>
<dbReference type="InterPro" id="IPR036388">
    <property type="entry name" value="WH-like_DNA-bd_sf"/>
</dbReference>
<dbReference type="Gene3D" id="1.10.10.10">
    <property type="entry name" value="Winged helix-like DNA-binding domain superfamily/Winged helix DNA-binding domain"/>
    <property type="match status" value="1"/>
</dbReference>
<dbReference type="Proteomes" id="UP000013827">
    <property type="component" value="Unassembled WGS sequence"/>
</dbReference>
<dbReference type="PaxDb" id="2903-EOD14996"/>
<dbReference type="RefSeq" id="XP_005767425.1">
    <property type="nucleotide sequence ID" value="XM_005767368.1"/>
</dbReference>
<keyword evidence="8" id="KW-1185">Reference proteome</keyword>
<reference evidence="8" key="1">
    <citation type="journal article" date="2013" name="Nature">
        <title>Pan genome of the phytoplankton Emiliania underpins its global distribution.</title>
        <authorList>
            <person name="Read B.A."/>
            <person name="Kegel J."/>
            <person name="Klute M.J."/>
            <person name="Kuo A."/>
            <person name="Lefebvre S.C."/>
            <person name="Maumus F."/>
            <person name="Mayer C."/>
            <person name="Miller J."/>
            <person name="Monier A."/>
            <person name="Salamov A."/>
            <person name="Young J."/>
            <person name="Aguilar M."/>
            <person name="Claverie J.M."/>
            <person name="Frickenhaus S."/>
            <person name="Gonzalez K."/>
            <person name="Herman E.K."/>
            <person name="Lin Y.C."/>
            <person name="Napier J."/>
            <person name="Ogata H."/>
            <person name="Sarno A.F."/>
            <person name="Shmutz J."/>
            <person name="Schroeder D."/>
            <person name="de Vargas C."/>
            <person name="Verret F."/>
            <person name="von Dassow P."/>
            <person name="Valentin K."/>
            <person name="Van de Peer Y."/>
            <person name="Wheeler G."/>
            <person name="Dacks J.B."/>
            <person name="Delwiche C.F."/>
            <person name="Dyhrman S.T."/>
            <person name="Glockner G."/>
            <person name="John U."/>
            <person name="Richards T."/>
            <person name="Worden A.Z."/>
            <person name="Zhang X."/>
            <person name="Grigoriev I.V."/>
            <person name="Allen A.E."/>
            <person name="Bidle K."/>
            <person name="Borodovsky M."/>
            <person name="Bowler C."/>
            <person name="Brownlee C."/>
            <person name="Cock J.M."/>
            <person name="Elias M."/>
            <person name="Gladyshev V.N."/>
            <person name="Groth M."/>
            <person name="Guda C."/>
            <person name="Hadaegh A."/>
            <person name="Iglesias-Rodriguez M.D."/>
            <person name="Jenkins J."/>
            <person name="Jones B.M."/>
            <person name="Lawson T."/>
            <person name="Leese F."/>
            <person name="Lindquist E."/>
            <person name="Lobanov A."/>
            <person name="Lomsadze A."/>
            <person name="Malik S.B."/>
            <person name="Marsh M.E."/>
            <person name="Mackinder L."/>
            <person name="Mock T."/>
            <person name="Mueller-Roeber B."/>
            <person name="Pagarete A."/>
            <person name="Parker M."/>
            <person name="Probert I."/>
            <person name="Quesneville H."/>
            <person name="Raines C."/>
            <person name="Rensing S.A."/>
            <person name="Riano-Pachon D.M."/>
            <person name="Richier S."/>
            <person name="Rokitta S."/>
            <person name="Shiraiwa Y."/>
            <person name="Soanes D.M."/>
            <person name="van der Giezen M."/>
            <person name="Wahlund T.M."/>
            <person name="Williams B."/>
            <person name="Wilson W."/>
            <person name="Wolfe G."/>
            <person name="Wurch L.L."/>
        </authorList>
    </citation>
    <scope>NUCLEOTIDE SEQUENCE</scope>
</reference>
<dbReference type="Pfam" id="PF26557">
    <property type="entry name" value="Cullin_AB"/>
    <property type="match status" value="1"/>
</dbReference>
<dbReference type="InterPro" id="IPR019559">
    <property type="entry name" value="Cullin_neddylation_domain"/>
</dbReference>
<dbReference type="SUPFAM" id="SSF46785">
    <property type="entry name" value="Winged helix' DNA-binding domain"/>
    <property type="match status" value="1"/>
</dbReference>
<dbReference type="GO" id="GO:0031625">
    <property type="term" value="F:ubiquitin protein ligase binding"/>
    <property type="evidence" value="ECO:0007669"/>
    <property type="project" value="InterPro"/>
</dbReference>
<dbReference type="HOGENOM" id="CLU_004747_3_0_1"/>
<dbReference type="InterPro" id="IPR059120">
    <property type="entry name" value="Cullin-like_AB"/>
</dbReference>
<dbReference type="SUPFAM" id="SSF75632">
    <property type="entry name" value="Cullin homology domain"/>
    <property type="match status" value="1"/>
</dbReference>
<dbReference type="Pfam" id="PF10557">
    <property type="entry name" value="Cullin_Nedd8"/>
    <property type="match status" value="1"/>
</dbReference>
<dbReference type="Gene3D" id="1.20.1310.10">
    <property type="entry name" value="Cullin Repeats"/>
    <property type="match status" value="4"/>
</dbReference>
<dbReference type="InterPro" id="IPR016159">
    <property type="entry name" value="Cullin_repeat-like_dom_sf"/>
</dbReference>
<dbReference type="FunFam" id="1.10.10.10:FF:000014">
    <property type="entry name" value="Cullin 1"/>
    <property type="match status" value="1"/>
</dbReference>
<name>A0A0D3IUR1_EMIH1</name>
<dbReference type="KEGG" id="ehx:EMIHUDRAFT_445703"/>
<dbReference type="InterPro" id="IPR001373">
    <property type="entry name" value="Cullin_N"/>
</dbReference>
<sequence>MNAQVIQLEDGWNKLKTGGVLKIEEILEDASGGVYKHRISTDEYSQLYTCALPPLRPAPPQQRAARFARSSFAPASAVRRTVYTMCTQKPPNNWSEPLYNNYCEAVIDYLTARILPRIKEKHDEAMLRELVRRWENHKTIIRFLSHVFKYLDRFYVKRLSLPELAEVGSQKFLEIVFNAVKREVRTAILELVRRERECEQVDKQLIKSVIDIFVEMGGSRASLETYATDFEEMLLSTTADYYSRESAKWAGNDSFPEYMRKAEDRLKQEQDRVANYLHSSTEEKLLKVCEEQLLQNPEQQLLEKEHSGCEKLLLDNKTEDLSRMFRLFSRIPTGLPPIANIVRKHITDVGLALVKKQSVNAEGDLMPYVQELLDIHDKYTELVGSGPEKGCFQGHNIFHKAMKEAFEVFVNKDIGKSATAELLSNFCDNLLKKSGERLSDEALEDKLEKVVRLFGYLSDKDIFAEFYKKQLAKRLLLARSSSDDAERSMIAKLKLRCGAQFTSKLEGMVTDMNLSQDIQSAFAEHVKDKELELDTDLTVQVLTTGFWPTYKSDELNLPKEMLQCIETFKAFYDLRTSHRRLRWVHSLGSATVVGKFTPSGKSKEHDLLVSTYQACILLLFNEADSMTFSDIQGHLNLPAEELKRYVLSLCVGKYKILTKDPAGKEVAPTDKITYNAAFSDRARRIKVPMIAAKITQEEKDATRATVDEDRKHAIEAAIVRIMKTRKSLDHQKLVLEASTQLMRHFKPDPKQIKKRIEDLIHREYLERDPSNPNLYKYLA</sequence>
<evidence type="ECO:0000259" key="6">
    <source>
        <dbReference type="PROSITE" id="PS50069"/>
    </source>
</evidence>
<evidence type="ECO:0000256" key="2">
    <source>
        <dbReference type="ARBA" id="ARBA00022499"/>
    </source>
</evidence>
<dbReference type="Pfam" id="PF00888">
    <property type="entry name" value="Cullin"/>
    <property type="match status" value="1"/>
</dbReference>
<dbReference type="OMA" id="IREWDRY"/>
<dbReference type="PANTHER" id="PTHR11932">
    <property type="entry name" value="CULLIN"/>
    <property type="match status" value="1"/>
</dbReference>